<dbReference type="InterPro" id="IPR029016">
    <property type="entry name" value="GAF-like_dom_sf"/>
</dbReference>
<dbReference type="GO" id="GO:0046983">
    <property type="term" value="F:protein dimerization activity"/>
    <property type="evidence" value="ECO:0007669"/>
    <property type="project" value="InterPro"/>
</dbReference>
<dbReference type="RefSeq" id="WP_213122818.1">
    <property type="nucleotide sequence ID" value="NZ_JAGYPG010000001.1"/>
</dbReference>
<dbReference type="PANTHER" id="PTHR24421:SF40">
    <property type="entry name" value="SENSOR HISTIDINE KINASE YHCY"/>
    <property type="match status" value="1"/>
</dbReference>
<dbReference type="Pfam" id="PF07730">
    <property type="entry name" value="HisKA_3"/>
    <property type="match status" value="1"/>
</dbReference>
<evidence type="ECO:0000313" key="9">
    <source>
        <dbReference type="EMBL" id="MBS4193516.1"/>
    </source>
</evidence>
<gene>
    <name evidence="9" type="ORF">KHA97_00345</name>
</gene>
<dbReference type="EMBL" id="JAGYPG010000001">
    <property type="protein sequence ID" value="MBS4193516.1"/>
    <property type="molecule type" value="Genomic_DNA"/>
</dbReference>
<evidence type="ECO:0000256" key="2">
    <source>
        <dbReference type="ARBA" id="ARBA00012438"/>
    </source>
</evidence>
<evidence type="ECO:0000313" key="10">
    <source>
        <dbReference type="Proteomes" id="UP000681414"/>
    </source>
</evidence>
<dbReference type="Gene3D" id="1.20.5.1930">
    <property type="match status" value="1"/>
</dbReference>
<sequence>MPRDINVKNSNLRVLKEIAELLNEGTEISPLLSDVLKKLLEVTGVTTGWIFLIGPDGRQTLASAEHLPVALSKNNCDPLKRGGCWCIEGFRNGSLTKASNIIECRRLEKAAKINKEETEGIAFHATIPLTSGDEVFGLLNVAAPEKKEFSRDELALLESIALQIGSAIKRVRLTKKAQEIALIEERNRLARDLHDSVNQLLFSLTLTARGGGEMTEDIDTKHTFQQIQELAQEALTEMRALIWQLRPSGLEKGLIQAIKGYGEMLGLHVDTKLSGLLALPSLIEEALWRISQEALNNCKRHSGQADVFVSIKATKSNVKLTISDSGCGFIYEKDKTLPSFGIESMRERVEALNGQFELISELGIGTTIIVALPY</sequence>
<dbReference type="SUPFAM" id="SSF55781">
    <property type="entry name" value="GAF domain-like"/>
    <property type="match status" value="1"/>
</dbReference>
<comment type="catalytic activity">
    <reaction evidence="1">
        <text>ATP + protein L-histidine = ADP + protein N-phospho-L-histidine.</text>
        <dbReference type="EC" id="2.7.13.3"/>
    </reaction>
</comment>
<evidence type="ECO:0000256" key="6">
    <source>
        <dbReference type="ARBA" id="ARBA00022840"/>
    </source>
</evidence>
<evidence type="ECO:0000256" key="5">
    <source>
        <dbReference type="ARBA" id="ARBA00022777"/>
    </source>
</evidence>
<dbReference type="GO" id="GO:0005524">
    <property type="term" value="F:ATP binding"/>
    <property type="evidence" value="ECO:0007669"/>
    <property type="project" value="UniProtKB-KW"/>
</dbReference>
<keyword evidence="6" id="KW-0067">ATP-binding</keyword>
<dbReference type="InterPro" id="IPR036890">
    <property type="entry name" value="HATPase_C_sf"/>
</dbReference>
<evidence type="ECO:0000256" key="3">
    <source>
        <dbReference type="ARBA" id="ARBA00022679"/>
    </source>
</evidence>
<organism evidence="9 10">
    <name type="scientific">Lederbergia citri</name>
    <dbReference type="NCBI Taxonomy" id="2833580"/>
    <lineage>
        <taxon>Bacteria</taxon>
        <taxon>Bacillati</taxon>
        <taxon>Bacillota</taxon>
        <taxon>Bacilli</taxon>
        <taxon>Bacillales</taxon>
        <taxon>Bacillaceae</taxon>
        <taxon>Lederbergia</taxon>
    </lineage>
</organism>
<proteinExistence type="predicted"/>
<keyword evidence="4" id="KW-0547">Nucleotide-binding</keyword>
<dbReference type="PANTHER" id="PTHR24421">
    <property type="entry name" value="NITRATE/NITRITE SENSOR PROTEIN NARX-RELATED"/>
    <property type="match status" value="1"/>
</dbReference>
<dbReference type="Gene3D" id="3.30.450.40">
    <property type="match status" value="1"/>
</dbReference>
<dbReference type="InterPro" id="IPR003018">
    <property type="entry name" value="GAF"/>
</dbReference>
<dbReference type="SUPFAM" id="SSF55874">
    <property type="entry name" value="ATPase domain of HSP90 chaperone/DNA topoisomerase II/histidine kinase"/>
    <property type="match status" value="1"/>
</dbReference>
<dbReference type="SMART" id="SM00065">
    <property type="entry name" value="GAF"/>
    <property type="match status" value="1"/>
</dbReference>
<comment type="caution">
    <text evidence="9">The sequence shown here is derived from an EMBL/GenBank/DDBJ whole genome shotgun (WGS) entry which is preliminary data.</text>
</comment>
<dbReference type="Gene3D" id="3.30.565.10">
    <property type="entry name" value="Histidine kinase-like ATPase, C-terminal domain"/>
    <property type="match status" value="1"/>
</dbReference>
<dbReference type="GO" id="GO:0000155">
    <property type="term" value="F:phosphorelay sensor kinase activity"/>
    <property type="evidence" value="ECO:0007669"/>
    <property type="project" value="InterPro"/>
</dbReference>
<reference evidence="9 10" key="1">
    <citation type="submission" date="2021-05" db="EMBL/GenBank/DDBJ databases">
        <title>Novel Bacillus species.</title>
        <authorList>
            <person name="Liu G."/>
        </authorList>
    </citation>
    <scope>NUCLEOTIDE SEQUENCE [LARGE SCALE GENOMIC DNA]</scope>
    <source>
        <strain evidence="10">FJAT-49780</strain>
    </source>
</reference>
<dbReference type="InterPro" id="IPR050482">
    <property type="entry name" value="Sensor_HK_TwoCompSys"/>
</dbReference>
<dbReference type="InterPro" id="IPR003594">
    <property type="entry name" value="HATPase_dom"/>
</dbReference>
<dbReference type="PROSITE" id="PS50109">
    <property type="entry name" value="HIS_KIN"/>
    <property type="match status" value="1"/>
</dbReference>
<keyword evidence="3" id="KW-0808">Transferase</keyword>
<dbReference type="Pfam" id="PF13185">
    <property type="entry name" value="GAF_2"/>
    <property type="match status" value="1"/>
</dbReference>
<name>A0A942TB23_9BACI</name>
<accession>A0A942TB23</accession>
<evidence type="ECO:0000256" key="7">
    <source>
        <dbReference type="ARBA" id="ARBA00023012"/>
    </source>
</evidence>
<dbReference type="GO" id="GO:0016020">
    <property type="term" value="C:membrane"/>
    <property type="evidence" value="ECO:0007669"/>
    <property type="project" value="InterPro"/>
</dbReference>
<evidence type="ECO:0000256" key="1">
    <source>
        <dbReference type="ARBA" id="ARBA00000085"/>
    </source>
</evidence>
<keyword evidence="10" id="KW-1185">Reference proteome</keyword>
<protein>
    <recommendedName>
        <fullName evidence="2">histidine kinase</fullName>
        <ecNumber evidence="2">2.7.13.3</ecNumber>
    </recommendedName>
</protein>
<dbReference type="InterPro" id="IPR011712">
    <property type="entry name" value="Sig_transdc_His_kin_sub3_dim/P"/>
</dbReference>
<dbReference type="EC" id="2.7.13.3" evidence="2"/>
<feature type="domain" description="Histidine kinase" evidence="8">
    <location>
        <begin position="287"/>
        <end position="374"/>
    </location>
</feature>
<keyword evidence="7" id="KW-0902">Two-component regulatory system</keyword>
<dbReference type="InterPro" id="IPR005467">
    <property type="entry name" value="His_kinase_dom"/>
</dbReference>
<dbReference type="CDD" id="cd16917">
    <property type="entry name" value="HATPase_UhpB-NarQ-NarX-like"/>
    <property type="match status" value="1"/>
</dbReference>
<dbReference type="Proteomes" id="UP000681414">
    <property type="component" value="Unassembled WGS sequence"/>
</dbReference>
<dbReference type="AlphaFoldDB" id="A0A942TB23"/>
<evidence type="ECO:0000256" key="4">
    <source>
        <dbReference type="ARBA" id="ARBA00022741"/>
    </source>
</evidence>
<keyword evidence="5 9" id="KW-0418">Kinase</keyword>
<evidence type="ECO:0000259" key="8">
    <source>
        <dbReference type="PROSITE" id="PS50109"/>
    </source>
</evidence>
<dbReference type="Pfam" id="PF02518">
    <property type="entry name" value="HATPase_c"/>
    <property type="match status" value="1"/>
</dbReference>